<reference evidence="1 2" key="1">
    <citation type="submission" date="2020-09" db="EMBL/GenBank/DDBJ databases">
        <authorList>
            <person name="Jameson E."/>
        </authorList>
    </citation>
    <scope>NUCLEOTIDE SEQUENCE [LARGE SCALE GENOMIC DNA]</scope>
</reference>
<gene>
    <name evidence="1" type="ORF">LLCLJKAH_00290</name>
</gene>
<keyword evidence="2" id="KW-1185">Reference proteome</keyword>
<accession>A0A7R8MJQ9</accession>
<proteinExistence type="predicted"/>
<dbReference type="PROSITE" id="PS51257">
    <property type="entry name" value="PROKAR_LIPOPROTEIN"/>
    <property type="match status" value="1"/>
</dbReference>
<sequence>MKRTRDIRHVRFRKCHKVVLIIGALGLAGCDDSPTTPFSTISQCQQTYQYSAAQCRSIYGQAVDRAKIDGKQYRSRQDCLDDNRNETDKYQRCQYTVHGSSPHYFYVPKYYSYRPGSYAQPFYRSRNSSEFTSATGKSFTSKSGGFKSTSVRGGFGRSVSSHASFGG</sequence>
<organism evidence="1 2">
    <name type="scientific">Klebsiella phage vB_KvM-Eowyn</name>
    <dbReference type="NCBI Taxonomy" id="2762819"/>
    <lineage>
        <taxon>Viruses</taxon>
        <taxon>Duplodnaviria</taxon>
        <taxon>Heunggongvirae</taxon>
        <taxon>Uroviricota</taxon>
        <taxon>Caudoviricetes</taxon>
        <taxon>Chimalliviridae</taxon>
        <taxon>Eowynvirus</taxon>
        <taxon>Eowynvirus eowyn</taxon>
    </lineage>
</organism>
<evidence type="ECO:0000313" key="1">
    <source>
        <dbReference type="EMBL" id="CAD5236279.1"/>
    </source>
</evidence>
<dbReference type="Proteomes" id="UP000596247">
    <property type="component" value="Chromosome"/>
</dbReference>
<protein>
    <recommendedName>
        <fullName evidence="3">Lipoprotein</fullName>
    </recommendedName>
</protein>
<evidence type="ECO:0008006" key="3">
    <source>
        <dbReference type="Google" id="ProtNLM"/>
    </source>
</evidence>
<dbReference type="EMBL" id="LR881104">
    <property type="protein sequence ID" value="CAD5236279.1"/>
    <property type="molecule type" value="Genomic_DNA"/>
</dbReference>
<evidence type="ECO:0000313" key="2">
    <source>
        <dbReference type="Proteomes" id="UP000596247"/>
    </source>
</evidence>
<name>A0A7R8MJQ9_9CAUD</name>